<dbReference type="InterPro" id="IPR056884">
    <property type="entry name" value="NPHP3-like_N"/>
</dbReference>
<keyword evidence="5" id="KW-1185">Reference proteome</keyword>
<accession>A0A1L7X235</accession>
<keyword evidence="1" id="KW-0677">Repeat</keyword>
<feature type="domain" description="DUF7791" evidence="3">
    <location>
        <begin position="588"/>
        <end position="739"/>
    </location>
</feature>
<dbReference type="EMBL" id="FJOG01000013">
    <property type="protein sequence ID" value="CZR59080.1"/>
    <property type="molecule type" value="Genomic_DNA"/>
</dbReference>
<organism evidence="4 5">
    <name type="scientific">Phialocephala subalpina</name>
    <dbReference type="NCBI Taxonomy" id="576137"/>
    <lineage>
        <taxon>Eukaryota</taxon>
        <taxon>Fungi</taxon>
        <taxon>Dikarya</taxon>
        <taxon>Ascomycota</taxon>
        <taxon>Pezizomycotina</taxon>
        <taxon>Leotiomycetes</taxon>
        <taxon>Helotiales</taxon>
        <taxon>Mollisiaceae</taxon>
        <taxon>Phialocephala</taxon>
        <taxon>Phialocephala fortinii species complex</taxon>
    </lineage>
</organism>
<evidence type="ECO:0000256" key="1">
    <source>
        <dbReference type="ARBA" id="ARBA00022737"/>
    </source>
</evidence>
<sequence length="897" mass="101994">MDPLTAFSLAGTIVQFIDFGTKLFSQGYQLYKAKNGQLAADQELELVTSDLRNVINKIQQADNPSDTPTSTVLGDDSLQDTLTAICFEASRIAEAILVKLDGLKPRDTKHRKSETFKQCCKRLWSRDEIKELLDRLSALKEAIDRDVMVSILQNTQEHAIKLSTVYASLDQQTQRLLTALLKTEQVERSVARDILNPVAQMMSRHGAAEAAEHRHTREMLLQMQAGNSEPLEVTPNVEMLAVPHDQEVRLRSLVNKTILDSLEYPAMSNRYESLLDAFPKTFEWAFEGSIEDQPDWTNLATWLRTGNGIYWISGKPGSGKSTLMKHLCDDERTRLYLDEWARTKEPKDVPLILGTFFFWNSGTLEQRSQSGMLRALLHQIFQQQPDLIPVIFPATWAVQYGKAIDNQVLTYSKPWTLRTLLKAFKQIIGQKHIDVKLFLLIDGMGEFDGDHEILADLFNDITGQARSESSIKVCLSSRPWVIFRDNFGGCPSLQLEAFTHQDIEYYVETRFNASSAFRVLAKTEAQAAKELLWRIVSKADGVFIWVNIVVRDVLRGVRNRDSISELVERVKAFPKDIEPLYAHIMGQIEPSYQIWASKAFQIVHAVRQFGMSWVGKSAVEDPLLLGTMTADNVPQAGCISLAELYFALDETLGAEKVQSMSYEELDEKCSQTELRITAKCVCLLEIRQAKGRKRATPKSLVQYFHRTAKDFLEEPSRWERILSWTRNTHFDPYLYMMRYSHLNLHWLSAFEEFDRSQMLDIATRILVIASYADANVASHAEQARILDMANEILNENQIEDNWNASFHKVGIPKHLSSSFLGCAFYLNLSGYVSHKLNQHRTIASTVATYMLYRRIVKSRVGDTPGIAYMNLEMASTLLAHGADINYINESSVLERSS</sequence>
<name>A0A1L7X235_9HELO</name>
<evidence type="ECO:0000259" key="2">
    <source>
        <dbReference type="Pfam" id="PF24883"/>
    </source>
</evidence>
<evidence type="ECO:0000313" key="5">
    <source>
        <dbReference type="Proteomes" id="UP000184330"/>
    </source>
</evidence>
<evidence type="ECO:0000259" key="3">
    <source>
        <dbReference type="Pfam" id="PF25053"/>
    </source>
</evidence>
<dbReference type="SUPFAM" id="SSF52540">
    <property type="entry name" value="P-loop containing nucleoside triphosphate hydrolases"/>
    <property type="match status" value="1"/>
</dbReference>
<dbReference type="AlphaFoldDB" id="A0A1L7X235"/>
<dbReference type="PANTHER" id="PTHR10039">
    <property type="entry name" value="AMELOGENIN"/>
    <property type="match status" value="1"/>
</dbReference>
<dbReference type="PANTHER" id="PTHR10039:SF5">
    <property type="entry name" value="NACHT DOMAIN-CONTAINING PROTEIN"/>
    <property type="match status" value="1"/>
</dbReference>
<dbReference type="Gene3D" id="3.40.50.300">
    <property type="entry name" value="P-loop containing nucleotide triphosphate hydrolases"/>
    <property type="match status" value="1"/>
</dbReference>
<dbReference type="InterPro" id="IPR027417">
    <property type="entry name" value="P-loop_NTPase"/>
</dbReference>
<gene>
    <name evidence="4" type="ORF">PAC_08972</name>
</gene>
<dbReference type="Pfam" id="PF25053">
    <property type="entry name" value="DUF7791"/>
    <property type="match status" value="1"/>
</dbReference>
<evidence type="ECO:0000313" key="4">
    <source>
        <dbReference type="EMBL" id="CZR59080.1"/>
    </source>
</evidence>
<reference evidence="4 5" key="1">
    <citation type="submission" date="2016-03" db="EMBL/GenBank/DDBJ databases">
        <authorList>
            <person name="Ploux O."/>
        </authorList>
    </citation>
    <scope>NUCLEOTIDE SEQUENCE [LARGE SCALE GENOMIC DNA]</scope>
    <source>
        <strain evidence="4 5">UAMH 11012</strain>
    </source>
</reference>
<dbReference type="Proteomes" id="UP000184330">
    <property type="component" value="Unassembled WGS sequence"/>
</dbReference>
<proteinExistence type="predicted"/>
<dbReference type="Pfam" id="PF24883">
    <property type="entry name" value="NPHP3_N"/>
    <property type="match status" value="1"/>
</dbReference>
<protein>
    <submittedName>
        <fullName evidence="4">Uncharacterized protein</fullName>
    </submittedName>
</protein>
<dbReference type="OrthoDB" id="443402at2759"/>
<dbReference type="InterPro" id="IPR056693">
    <property type="entry name" value="DUF7791"/>
</dbReference>
<feature type="domain" description="Nephrocystin 3-like N-terminal" evidence="2">
    <location>
        <begin position="299"/>
        <end position="478"/>
    </location>
</feature>